<organism evidence="1 2">
    <name type="scientific">Lasiodiplodia mahajangana</name>
    <dbReference type="NCBI Taxonomy" id="1108764"/>
    <lineage>
        <taxon>Eukaryota</taxon>
        <taxon>Fungi</taxon>
        <taxon>Dikarya</taxon>
        <taxon>Ascomycota</taxon>
        <taxon>Pezizomycotina</taxon>
        <taxon>Dothideomycetes</taxon>
        <taxon>Dothideomycetes incertae sedis</taxon>
        <taxon>Botryosphaeriales</taxon>
        <taxon>Botryosphaeriaceae</taxon>
        <taxon>Lasiodiplodia</taxon>
    </lineage>
</organism>
<dbReference type="Proteomes" id="UP001153332">
    <property type="component" value="Unassembled WGS sequence"/>
</dbReference>
<gene>
    <name evidence="1" type="ORF">O1611_g2993</name>
</gene>
<name>A0ACC2JTP4_9PEZI</name>
<sequence>MPDEVNQGGPPKGPERGKITESKRAKRILGWALSPLKRQTSNNVNTTTSQGIANTRSMTHELVPPASQDPPRSDSEIDSKPHGEPKDLISDPQGESEESVTERLPTTEEPDPTNTGEIQEELANQPPVAGSGKMSNSLWEEIYETLRMENPGIISWFEAGVSFSSQRTTQDPPIQAPLSEADNSSANPSSFQTRRFNMTNILNLWLAEGAETKGQDSSVGNDVATGKPGSLLRVILRDSIESTPAGATPVWVAACYAAEIILLHRPTVGRGVHEDILYIISRLEWYCHLSRIIPGELSDGAGDSRQHQPKLREAIYSLYRAVLHYLIAIVCVHLHRADFSISVDIILSVLAIHDDGIDSVKNAESALPLFDRVRVMDRLKDVMLSVNENPKQQGSQSKLADDDGGDEGSSRVELFKKLDVADPRNSIPQLQECGKRELSHEFYRAMLSAPQYQTFRDWSKVDYTNRLLFVSGGPGRGKTILLTSVVQALLVDKLDSSRVAFFFFNHNSPYANHPAAALRSLIRLILEAQPKLARHLKDQFASTDRGTLHHPRDFPAISAVFYKIVEDEEFEETYLVIDAIDQCFTNTADSNQPGIEEFLFLITQSLTLSGKVRWLISSDNSGGREAMLRKALTRRTGEADCCLHIDLEKGLLDSRFNQASYIEASVKRIAKWKRYSYELENIIVEKLCKQPFRNYLWVDTVCAALGAGEVWHAPDVIEDVKELTSLSGLYEYLQENVECLPRGDGKLCLWVISTMALLHEPIPADEFQHISKLGKWVDVRSILLKCSAFLRDVDGRVWFLHHFAKTYIQDHVVDHSTASKDHTDLVLGCLDYLGSKLAGDAGTTTVTKSYSLLHWLTHLGQISDPSQDTDIQDKFYWFLANHFLPWIEQLIICGQLSVAAAKLQKVDLRLQREVCPTPREQEGEIGSSRATLHVMIHDALLFIYLHQSIQAPPDIPAYNTLVYCPERSLVRRLWLNKALPVMPSLLTTYQYWGHDTRVFRGHKDWVRSVAFSPDGRLLASGSDDGTVRIWDVETGETQHILWIGETQHRLWIGDDWIYSVAFSSQREVSKAGLVAVGSEGSVTIWDVNTGRLLNKSSYRSSINSLAFSADARRLAVASSFAVHIVDTAKLDENTKLTDAGINLPFKTIDHKEAVRSVVFSLDGQYLATGADDAKIRVWSMESICDKWQPKENMDHAGGGTTGIGDISRLGDVGAGEQGSSSSDINKAEEAPEPLYILARHQQGINRVIFSADSTLIASCSDDGTSSIWRLGTEPAEFVKSFGESGHPATVSVSFVTGRAAIFLASCTNDRIELWNVETGQKVGSAILPRLRAIFSLVCSPDGSYIATVSTDSDVHLWYATAWESGGHEIPEETSQMPGSIGEMALSPDGQTVATSHRRGRVKLWDLKASKIITEIYLGHTLSLYSMVFSPKGGMLLTSSSDATVRVCKVPSGDVLHTFSGHDNWVRRATWSHDEMHVASASDDGTARIWKIGGDDGEVAKLVHSGGNPVTGVAFSPNGEYLVTSGLDNRVFVWKRGAPHNNSNDVSDWGIAQSIEVDITPRCLAVSLDSNRVVLYSNEVLKVLAIETGKELATYPTMKTEGRSAAMWFDARFEGYVMTLHGARCLNEDSSTRAPTGYPYGIVTSGKGLYITHYGKKFMFLSSSFELTGSMVTNSLVTEDCIVLGMADGGIQVVSFARSTVD</sequence>
<dbReference type="EMBL" id="JAPUUL010000455">
    <property type="protein sequence ID" value="KAJ8130633.1"/>
    <property type="molecule type" value="Genomic_DNA"/>
</dbReference>
<accession>A0ACC2JTP4</accession>
<proteinExistence type="predicted"/>
<comment type="caution">
    <text evidence="1">The sequence shown here is derived from an EMBL/GenBank/DDBJ whole genome shotgun (WGS) entry which is preliminary data.</text>
</comment>
<protein>
    <submittedName>
        <fullName evidence="1">Uncharacterized protein</fullName>
    </submittedName>
</protein>
<reference evidence="1" key="1">
    <citation type="submission" date="2022-12" db="EMBL/GenBank/DDBJ databases">
        <title>Genome Sequence of Lasiodiplodia mahajangana.</title>
        <authorList>
            <person name="Buettner E."/>
        </authorList>
    </citation>
    <scope>NUCLEOTIDE SEQUENCE</scope>
    <source>
        <strain evidence="1">VT137</strain>
    </source>
</reference>
<evidence type="ECO:0000313" key="2">
    <source>
        <dbReference type="Proteomes" id="UP001153332"/>
    </source>
</evidence>
<keyword evidence="2" id="KW-1185">Reference proteome</keyword>
<evidence type="ECO:0000313" key="1">
    <source>
        <dbReference type="EMBL" id="KAJ8130633.1"/>
    </source>
</evidence>